<comment type="cofactor">
    <cofactor evidence="1 15">
        <name>Mg(2+)</name>
        <dbReference type="ChEBI" id="CHEBI:18420"/>
    </cofactor>
</comment>
<feature type="binding site" description="in other chain" evidence="15">
    <location>
        <position position="154"/>
    </location>
    <ligand>
        <name>ADP</name>
        <dbReference type="ChEBI" id="CHEBI:456216"/>
        <note>allosteric activator; ligand shared between dimeric partners</note>
    </ligand>
</feature>
<evidence type="ECO:0000256" key="1">
    <source>
        <dbReference type="ARBA" id="ARBA00001946"/>
    </source>
</evidence>
<comment type="catalytic activity">
    <reaction evidence="14 15">
        <text>beta-D-fructose 6-phosphate + ATP = beta-D-fructose 1,6-bisphosphate + ADP + H(+)</text>
        <dbReference type="Rhea" id="RHEA:16109"/>
        <dbReference type="ChEBI" id="CHEBI:15378"/>
        <dbReference type="ChEBI" id="CHEBI:30616"/>
        <dbReference type="ChEBI" id="CHEBI:32966"/>
        <dbReference type="ChEBI" id="CHEBI:57634"/>
        <dbReference type="ChEBI" id="CHEBI:456216"/>
        <dbReference type="EC" id="2.7.1.11"/>
    </reaction>
</comment>
<keyword evidence="8 15" id="KW-0479">Metal-binding</keyword>
<feature type="domain" description="Phosphofructokinase" evidence="16">
    <location>
        <begin position="3"/>
        <end position="277"/>
    </location>
</feature>
<dbReference type="PROSITE" id="PS00433">
    <property type="entry name" value="PHOSPHOFRUCTOKINASE"/>
    <property type="match status" value="1"/>
</dbReference>
<evidence type="ECO:0000256" key="9">
    <source>
        <dbReference type="ARBA" id="ARBA00022741"/>
    </source>
</evidence>
<dbReference type="SUPFAM" id="SSF53784">
    <property type="entry name" value="Phosphofructokinase"/>
    <property type="match status" value="1"/>
</dbReference>
<dbReference type="PIRSF" id="PIRSF000532">
    <property type="entry name" value="ATP_PFK_prok"/>
    <property type="match status" value="1"/>
</dbReference>
<evidence type="ECO:0000256" key="10">
    <source>
        <dbReference type="ARBA" id="ARBA00022777"/>
    </source>
</evidence>
<comment type="similarity">
    <text evidence="15">Belongs to the phosphofructokinase type A (PFKA) family. ATP-dependent PFK group I subfamily. Prokaryotic clade 'B1' sub-subfamily.</text>
</comment>
<evidence type="ECO:0000256" key="2">
    <source>
        <dbReference type="ARBA" id="ARBA00002659"/>
    </source>
</evidence>
<feature type="binding site" description="in other chain" evidence="15">
    <location>
        <begin position="214"/>
        <end position="216"/>
    </location>
    <ligand>
        <name>ADP</name>
        <dbReference type="ChEBI" id="CHEBI:456216"/>
        <note>allosteric activator; ligand shared between dimeric partners</note>
    </ligand>
</feature>
<comment type="subcellular location">
    <subcellularLocation>
        <location evidence="3 15">Cytoplasm</location>
    </subcellularLocation>
</comment>
<dbReference type="EMBL" id="JBEPMK010000001">
    <property type="protein sequence ID" value="MET3643818.1"/>
    <property type="molecule type" value="Genomic_DNA"/>
</dbReference>
<feature type="binding site" evidence="15">
    <location>
        <position position="245"/>
    </location>
    <ligand>
        <name>substrate</name>
        <note>ligand shared between dimeric partners</note>
    </ligand>
</feature>
<evidence type="ECO:0000313" key="17">
    <source>
        <dbReference type="EMBL" id="MET3643818.1"/>
    </source>
</evidence>
<feature type="binding site" evidence="15">
    <location>
        <begin position="72"/>
        <end position="73"/>
    </location>
    <ligand>
        <name>ATP</name>
        <dbReference type="ChEBI" id="CHEBI:30616"/>
    </ligand>
</feature>
<feature type="binding site" evidence="15">
    <location>
        <position position="162"/>
    </location>
    <ligand>
        <name>substrate</name>
        <note>ligand shared between dimeric partners</note>
    </ligand>
</feature>
<evidence type="ECO:0000256" key="11">
    <source>
        <dbReference type="ARBA" id="ARBA00022840"/>
    </source>
</evidence>
<dbReference type="PRINTS" id="PR00476">
    <property type="entry name" value="PHFRCTKINASE"/>
</dbReference>
<feature type="active site" description="Proton acceptor" evidence="15">
    <location>
        <position position="127"/>
    </location>
</feature>
<evidence type="ECO:0000256" key="4">
    <source>
        <dbReference type="ARBA" id="ARBA00004679"/>
    </source>
</evidence>
<evidence type="ECO:0000256" key="5">
    <source>
        <dbReference type="ARBA" id="ARBA00022490"/>
    </source>
</evidence>
<dbReference type="InterPro" id="IPR000023">
    <property type="entry name" value="Phosphofructokinase_dom"/>
</dbReference>
<gene>
    <name evidence="15" type="primary">pfkA</name>
    <name evidence="17" type="ORF">ABID27_000435</name>
</gene>
<feature type="binding site" description="in other chain" evidence="15">
    <location>
        <begin position="251"/>
        <end position="254"/>
    </location>
    <ligand>
        <name>substrate</name>
        <note>ligand shared between dimeric partners</note>
    </ligand>
</feature>
<keyword evidence="5 15" id="KW-0963">Cytoplasm</keyword>
<sequence>MKRIAVLTSGGDAPGMNAAVRAVVRKAIYEGMEVYGIRHGYAGMVNDEIFPMDSASVGNILSRGGTFLCSARYPEFATLEGQMKGIEQLKKHGIEGVVVIGGDGSYHGAMRLTEHGFPAVGIPGTIDNDIVGTDYTIGFDTAVSTAIDAIDKIRDTAFSHGRTFVIELMGRNAGDIALWAGMAIGADQIIIPEEEFTFEEVVEKVNYTYDVLKKGHHIIILAEGVMSAEKFVEGMKAAGNKTEVRAVNPSHILRGGNPTVHDRLLAARLGARAVELLKEGRGGLAVGIRNEQVVESPILGTAEEGALFTLAEDGSIIVNNPHKADLKLAELNRQLQHRL</sequence>
<accession>A0ABV2JLR1</accession>
<dbReference type="NCBIfam" id="NF002872">
    <property type="entry name" value="PRK03202.1"/>
    <property type="match status" value="1"/>
</dbReference>
<comment type="subunit">
    <text evidence="15">Homotetramer.</text>
</comment>
<dbReference type="Gene3D" id="3.40.50.460">
    <property type="entry name" value="Phosphofructokinase domain"/>
    <property type="match status" value="1"/>
</dbReference>
<protein>
    <recommendedName>
        <fullName evidence="15">ATP-dependent 6-phosphofructokinase</fullName>
        <shortName evidence="15">ATP-PFK</shortName>
        <shortName evidence="15">Phosphofructokinase</shortName>
        <ecNumber evidence="15">2.7.1.11</ecNumber>
    </recommendedName>
    <alternativeName>
        <fullName evidence="15">Phosphohexokinase</fullName>
    </alternativeName>
</protein>
<dbReference type="InterPro" id="IPR035966">
    <property type="entry name" value="PKF_sf"/>
</dbReference>
<feature type="binding site" description="in other chain" evidence="15">
    <location>
        <begin position="185"/>
        <end position="187"/>
    </location>
    <ligand>
        <name>ADP</name>
        <dbReference type="ChEBI" id="CHEBI:456216"/>
        <note>allosteric activator; ligand shared between dimeric partners</note>
    </ligand>
</feature>
<dbReference type="GO" id="GO:0003872">
    <property type="term" value="F:6-phosphofructokinase activity"/>
    <property type="evidence" value="ECO:0007669"/>
    <property type="project" value="UniProtKB-EC"/>
</dbReference>
<dbReference type="Gene3D" id="3.40.50.450">
    <property type="match status" value="1"/>
</dbReference>
<organism evidence="17 18">
    <name type="scientific">Streptococcus gallinaceus</name>
    <dbReference type="NCBI Taxonomy" id="165758"/>
    <lineage>
        <taxon>Bacteria</taxon>
        <taxon>Bacillati</taxon>
        <taxon>Bacillota</taxon>
        <taxon>Bacilli</taxon>
        <taxon>Lactobacillales</taxon>
        <taxon>Streptococcaceae</taxon>
        <taxon>Streptococcus</taxon>
    </lineage>
</organism>
<keyword evidence="9 15" id="KW-0547">Nucleotide-binding</keyword>
<dbReference type="InterPro" id="IPR015912">
    <property type="entry name" value="Phosphofructokinase_CS"/>
</dbReference>
<comment type="activity regulation">
    <text evidence="15">Allosterically activated by ADP and other diphosphonucleosides, and allosterically inhibited by phosphoenolpyruvate.</text>
</comment>
<dbReference type="InterPro" id="IPR012828">
    <property type="entry name" value="PFKA_ATP_prok"/>
</dbReference>
<comment type="pathway">
    <text evidence="4 15">Carbohydrate degradation; glycolysis; D-glyceraldehyde 3-phosphate and glycerone phosphate from D-glucose: step 3/4.</text>
</comment>
<evidence type="ECO:0000256" key="8">
    <source>
        <dbReference type="ARBA" id="ARBA00022723"/>
    </source>
</evidence>
<keyword evidence="12 15" id="KW-0460">Magnesium</keyword>
<dbReference type="Pfam" id="PF00365">
    <property type="entry name" value="PFK"/>
    <property type="match status" value="1"/>
</dbReference>
<evidence type="ECO:0000256" key="3">
    <source>
        <dbReference type="ARBA" id="ARBA00004496"/>
    </source>
</evidence>
<reference evidence="17 18" key="1">
    <citation type="submission" date="2024-06" db="EMBL/GenBank/DDBJ databases">
        <title>Genomic Encyclopedia of Type Strains, Phase IV (KMG-IV): sequencing the most valuable type-strain genomes for metagenomic binning, comparative biology and taxonomic classification.</title>
        <authorList>
            <person name="Goeker M."/>
        </authorList>
    </citation>
    <scope>NUCLEOTIDE SEQUENCE [LARGE SCALE GENOMIC DNA]</scope>
    <source>
        <strain evidence="17 18">DSM 15349</strain>
    </source>
</reference>
<evidence type="ECO:0000256" key="12">
    <source>
        <dbReference type="ARBA" id="ARBA00022842"/>
    </source>
</evidence>
<evidence type="ECO:0000256" key="6">
    <source>
        <dbReference type="ARBA" id="ARBA00022533"/>
    </source>
</evidence>
<comment type="caution">
    <text evidence="15">Lacks conserved residue(s) required for the propagation of feature annotation.</text>
</comment>
<name>A0ABV2JLR1_9STRE</name>
<evidence type="ECO:0000256" key="7">
    <source>
        <dbReference type="ARBA" id="ARBA00022679"/>
    </source>
</evidence>
<feature type="binding site" description="in other chain" evidence="15">
    <location>
        <begin position="125"/>
        <end position="127"/>
    </location>
    <ligand>
        <name>substrate</name>
        <note>ligand shared between dimeric partners</note>
    </ligand>
</feature>
<feature type="binding site" description="in other chain" evidence="15">
    <location>
        <begin position="169"/>
        <end position="171"/>
    </location>
    <ligand>
        <name>substrate</name>
        <note>ligand shared between dimeric partners</note>
    </ligand>
</feature>
<evidence type="ECO:0000256" key="15">
    <source>
        <dbReference type="HAMAP-Rule" id="MF_00339"/>
    </source>
</evidence>
<evidence type="ECO:0000256" key="14">
    <source>
        <dbReference type="ARBA" id="ARBA00048070"/>
    </source>
</evidence>
<feature type="binding site" evidence="15">
    <location>
        <position position="103"/>
    </location>
    <ligand>
        <name>Mg(2+)</name>
        <dbReference type="ChEBI" id="CHEBI:18420"/>
        <note>catalytic</note>
    </ligand>
</feature>
<dbReference type="HAMAP" id="MF_00339">
    <property type="entry name" value="Phosphofructokinase_I_B1"/>
    <property type="match status" value="1"/>
</dbReference>
<feature type="binding site" evidence="15">
    <location>
        <begin position="21"/>
        <end position="25"/>
    </location>
    <ligand>
        <name>ADP</name>
        <dbReference type="ChEBI" id="CHEBI:456216"/>
        <note>allosteric activator; ligand shared between dimeric partners</note>
    </ligand>
</feature>
<keyword evidence="18" id="KW-1185">Reference proteome</keyword>
<feature type="binding site" evidence="15">
    <location>
        <begin position="102"/>
        <end position="105"/>
    </location>
    <ligand>
        <name>ATP</name>
        <dbReference type="ChEBI" id="CHEBI:30616"/>
    </ligand>
</feature>
<dbReference type="RefSeq" id="WP_253363161.1">
    <property type="nucleotide sequence ID" value="NZ_JALJXU010000001.1"/>
</dbReference>
<dbReference type="InterPro" id="IPR012003">
    <property type="entry name" value="ATP_PFK_prok-type"/>
</dbReference>
<evidence type="ECO:0000259" key="16">
    <source>
        <dbReference type="Pfam" id="PF00365"/>
    </source>
</evidence>
<evidence type="ECO:0000256" key="13">
    <source>
        <dbReference type="ARBA" id="ARBA00023152"/>
    </source>
</evidence>
<dbReference type="NCBIfam" id="TIGR02482">
    <property type="entry name" value="PFKA_ATP"/>
    <property type="match status" value="1"/>
</dbReference>
<dbReference type="EC" id="2.7.1.11" evidence="15"/>
<dbReference type="InterPro" id="IPR022953">
    <property type="entry name" value="ATP_PFK"/>
</dbReference>
<dbReference type="PANTHER" id="PTHR13697:SF4">
    <property type="entry name" value="ATP-DEPENDENT 6-PHOSPHOFRUCTOKINASE"/>
    <property type="match status" value="1"/>
</dbReference>
<keyword evidence="6 15" id="KW-0021">Allosteric enzyme</keyword>
<dbReference type="PANTHER" id="PTHR13697">
    <property type="entry name" value="PHOSPHOFRUCTOKINASE"/>
    <property type="match status" value="1"/>
</dbReference>
<comment type="function">
    <text evidence="2 15">Catalyzes the phosphorylation of D-fructose 6-phosphate to fructose 1,6-bisphosphate by ATP, the first committing step of glycolysis.</text>
</comment>
<feature type="binding site" description="in other chain" evidence="15">
    <location>
        <position position="223"/>
    </location>
    <ligand>
        <name>substrate</name>
        <note>ligand shared between dimeric partners</note>
    </ligand>
</feature>
<proteinExistence type="inferred from homology"/>
<comment type="caution">
    <text evidence="17">The sequence shown here is derived from an EMBL/GenBank/DDBJ whole genome shotgun (WGS) entry which is preliminary data.</text>
</comment>
<dbReference type="Proteomes" id="UP001549055">
    <property type="component" value="Unassembled WGS sequence"/>
</dbReference>
<keyword evidence="11 15" id="KW-0067">ATP-binding</keyword>
<evidence type="ECO:0000313" key="18">
    <source>
        <dbReference type="Proteomes" id="UP001549055"/>
    </source>
</evidence>
<keyword evidence="13 15" id="KW-0324">Glycolysis</keyword>
<keyword evidence="10 15" id="KW-0418">Kinase</keyword>
<feature type="binding site" evidence="15">
    <location>
        <position position="11"/>
    </location>
    <ligand>
        <name>ATP</name>
        <dbReference type="ChEBI" id="CHEBI:30616"/>
    </ligand>
</feature>
<keyword evidence="7 15" id="KW-0808">Transferase</keyword>